<dbReference type="GO" id="GO:0008168">
    <property type="term" value="F:methyltransferase activity"/>
    <property type="evidence" value="ECO:0007669"/>
    <property type="project" value="UniProtKB-KW"/>
</dbReference>
<dbReference type="GO" id="GO:0032259">
    <property type="term" value="P:methylation"/>
    <property type="evidence" value="ECO:0007669"/>
    <property type="project" value="UniProtKB-KW"/>
</dbReference>
<sequence length="205" mass="22454">MNYQHRSEAFSFFRAWVKDPWRVAAISPSGPALANLMTSGISADTGPVIELGPGTGAFTRALLERGVRQSDLALVEFGSEFATALHHRYPRVRTLWMDAARLHTVRLFDGRPAGAVVSGLPLLSMPARKVAAILNSSFRKMDPGGSFYQFTYGMGCPVPRRILDHLGLQAVRTGGTLSNLPPASVYRIQRKPTPFSQSRPDTETL</sequence>
<accession>A0ABU4RQ26</accession>
<comment type="caution">
    <text evidence="1">The sequence shown here is derived from an EMBL/GenBank/DDBJ whole genome shotgun (WGS) entry which is preliminary data.</text>
</comment>
<dbReference type="Proteomes" id="UP001274321">
    <property type="component" value="Unassembled WGS sequence"/>
</dbReference>
<dbReference type="RefSeq" id="WP_319842985.1">
    <property type="nucleotide sequence ID" value="NZ_JAXAFJ010000001.1"/>
</dbReference>
<proteinExistence type="predicted"/>
<name>A0ABU4RQ26_9HYPH</name>
<dbReference type="CDD" id="cd02440">
    <property type="entry name" value="AdoMet_MTases"/>
    <property type="match status" value="1"/>
</dbReference>
<reference evidence="1 2" key="1">
    <citation type="submission" date="2023-11" db="EMBL/GenBank/DDBJ databases">
        <authorList>
            <person name="Bao R."/>
        </authorList>
    </citation>
    <scope>NUCLEOTIDE SEQUENCE [LARGE SCALE GENOMIC DNA]</scope>
    <source>
        <strain evidence="1 2">PJ23</strain>
    </source>
</reference>
<dbReference type="EMBL" id="JAXAFJ010000001">
    <property type="protein sequence ID" value="MDX6804871.1"/>
    <property type="molecule type" value="Genomic_DNA"/>
</dbReference>
<evidence type="ECO:0000313" key="2">
    <source>
        <dbReference type="Proteomes" id="UP001274321"/>
    </source>
</evidence>
<organism evidence="1 2">
    <name type="scientific">Terrihabitans rhizophilus</name>
    <dbReference type="NCBI Taxonomy" id="3092662"/>
    <lineage>
        <taxon>Bacteria</taxon>
        <taxon>Pseudomonadati</taxon>
        <taxon>Pseudomonadota</taxon>
        <taxon>Alphaproteobacteria</taxon>
        <taxon>Hyphomicrobiales</taxon>
        <taxon>Terrihabitans</taxon>
    </lineage>
</organism>
<keyword evidence="1" id="KW-0808">Transferase</keyword>
<evidence type="ECO:0000313" key="1">
    <source>
        <dbReference type="EMBL" id="MDX6804871.1"/>
    </source>
</evidence>
<protein>
    <submittedName>
        <fullName evidence="1">Phospholipid methyltransferase</fullName>
    </submittedName>
</protein>
<keyword evidence="1" id="KW-0489">Methyltransferase</keyword>
<gene>
    <name evidence="1" type="ORF">SCD90_02230</name>
</gene>
<keyword evidence="2" id="KW-1185">Reference proteome</keyword>
<dbReference type="InterPro" id="IPR029063">
    <property type="entry name" value="SAM-dependent_MTases_sf"/>
</dbReference>
<dbReference type="Gene3D" id="3.40.50.150">
    <property type="entry name" value="Vaccinia Virus protein VP39"/>
    <property type="match status" value="1"/>
</dbReference>
<dbReference type="SUPFAM" id="SSF53335">
    <property type="entry name" value="S-adenosyl-L-methionine-dependent methyltransferases"/>
    <property type="match status" value="1"/>
</dbReference>